<dbReference type="EMBL" id="CM002876">
    <property type="protein sequence ID" value="KFK28216.1"/>
    <property type="molecule type" value="Genomic_DNA"/>
</dbReference>
<feature type="region of interest" description="Disordered" evidence="1">
    <location>
        <begin position="45"/>
        <end position="90"/>
    </location>
</feature>
<feature type="compositionally biased region" description="Pro residues" evidence="1">
    <location>
        <begin position="51"/>
        <end position="72"/>
    </location>
</feature>
<organism evidence="2 3">
    <name type="scientific">Arabis alpina</name>
    <name type="common">Alpine rock-cress</name>
    <dbReference type="NCBI Taxonomy" id="50452"/>
    <lineage>
        <taxon>Eukaryota</taxon>
        <taxon>Viridiplantae</taxon>
        <taxon>Streptophyta</taxon>
        <taxon>Embryophyta</taxon>
        <taxon>Tracheophyta</taxon>
        <taxon>Spermatophyta</taxon>
        <taxon>Magnoliopsida</taxon>
        <taxon>eudicotyledons</taxon>
        <taxon>Gunneridae</taxon>
        <taxon>Pentapetalae</taxon>
        <taxon>rosids</taxon>
        <taxon>malvids</taxon>
        <taxon>Brassicales</taxon>
        <taxon>Brassicaceae</taxon>
        <taxon>Arabideae</taxon>
        <taxon>Arabis</taxon>
    </lineage>
</organism>
<reference evidence="3" key="1">
    <citation type="journal article" date="2015" name="Nat. Plants">
        <title>Genome expansion of Arabis alpina linked with retrotransposition and reduced symmetric DNA methylation.</title>
        <authorList>
            <person name="Willing E.M."/>
            <person name="Rawat V."/>
            <person name="Mandakova T."/>
            <person name="Maumus F."/>
            <person name="James G.V."/>
            <person name="Nordstroem K.J."/>
            <person name="Becker C."/>
            <person name="Warthmann N."/>
            <person name="Chica C."/>
            <person name="Szarzynska B."/>
            <person name="Zytnicki M."/>
            <person name="Albani M.C."/>
            <person name="Kiefer C."/>
            <person name="Bergonzi S."/>
            <person name="Castaings L."/>
            <person name="Mateos J.L."/>
            <person name="Berns M.C."/>
            <person name="Bujdoso N."/>
            <person name="Piofczyk T."/>
            <person name="de Lorenzo L."/>
            <person name="Barrero-Sicilia C."/>
            <person name="Mateos I."/>
            <person name="Piednoel M."/>
            <person name="Hagmann J."/>
            <person name="Chen-Min-Tao R."/>
            <person name="Iglesias-Fernandez R."/>
            <person name="Schuster S.C."/>
            <person name="Alonso-Blanco C."/>
            <person name="Roudier F."/>
            <person name="Carbonero P."/>
            <person name="Paz-Ares J."/>
            <person name="Davis S.J."/>
            <person name="Pecinka A."/>
            <person name="Quesneville H."/>
            <person name="Colot V."/>
            <person name="Lysak M.A."/>
            <person name="Weigel D."/>
            <person name="Coupland G."/>
            <person name="Schneeberger K."/>
        </authorList>
    </citation>
    <scope>NUCLEOTIDE SEQUENCE [LARGE SCALE GENOMIC DNA]</scope>
    <source>
        <strain evidence="3">cv. Pajares</strain>
    </source>
</reference>
<accession>A0A087GEB4</accession>
<feature type="region of interest" description="Disordered" evidence="1">
    <location>
        <begin position="1"/>
        <end position="27"/>
    </location>
</feature>
<dbReference type="OrthoDB" id="1113962at2759"/>
<evidence type="ECO:0000313" key="3">
    <source>
        <dbReference type="Proteomes" id="UP000029120"/>
    </source>
</evidence>
<dbReference type="Pfam" id="PF04776">
    <property type="entry name" value="protein_MS5"/>
    <property type="match status" value="1"/>
</dbReference>
<gene>
    <name evidence="2" type="ordered locus">AALP_Aa8g487800</name>
</gene>
<dbReference type="AlphaFoldDB" id="A0A087GEB4"/>
<keyword evidence="3" id="KW-1185">Reference proteome</keyword>
<dbReference type="Gramene" id="KFK28216">
    <property type="protein sequence ID" value="KFK28216"/>
    <property type="gene ID" value="AALP_AA8G487800"/>
</dbReference>
<evidence type="ECO:0000313" key="2">
    <source>
        <dbReference type="EMBL" id="KFK28216.1"/>
    </source>
</evidence>
<sequence length="160" mass="18155">MGKQQECISPASRYSPDTPQFKCPAPGGYRFANITRYASMSSYYWRGGRDPSPPPQRPMAPSYSPPGYPLPEPKPECYAPPLSPTTSPEPEPEWAKFTIFELRKVVVQTTEDVEPMNKAKATNAIFYISFKHIGGQDYNAIIRRTTIIWPEYMKLDIQCV</sequence>
<evidence type="ECO:0000256" key="1">
    <source>
        <dbReference type="SAM" id="MobiDB-lite"/>
    </source>
</evidence>
<proteinExistence type="predicted"/>
<dbReference type="InterPro" id="IPR006462">
    <property type="entry name" value="MS5"/>
</dbReference>
<protein>
    <submittedName>
        <fullName evidence="2">Uncharacterized protein</fullName>
    </submittedName>
</protein>
<name>A0A087GEB4_ARAAL</name>
<dbReference type="Proteomes" id="UP000029120">
    <property type="component" value="Chromosome 8"/>
</dbReference>